<dbReference type="GO" id="GO:0016740">
    <property type="term" value="F:transferase activity"/>
    <property type="evidence" value="ECO:0007669"/>
    <property type="project" value="UniProtKB-KW"/>
</dbReference>
<protein>
    <submittedName>
        <fullName evidence="3">PLP-dependent transferase</fullName>
    </submittedName>
</protein>
<organism evidence="3 4">
    <name type="scientific">Trematosphaeria pertusa</name>
    <dbReference type="NCBI Taxonomy" id="390896"/>
    <lineage>
        <taxon>Eukaryota</taxon>
        <taxon>Fungi</taxon>
        <taxon>Dikarya</taxon>
        <taxon>Ascomycota</taxon>
        <taxon>Pezizomycotina</taxon>
        <taxon>Dothideomycetes</taxon>
        <taxon>Pleosporomycetidae</taxon>
        <taxon>Pleosporales</taxon>
        <taxon>Massarineae</taxon>
        <taxon>Trematosphaeriaceae</taxon>
        <taxon>Trematosphaeria</taxon>
    </lineage>
</organism>
<evidence type="ECO:0000259" key="2">
    <source>
        <dbReference type="Pfam" id="PF00266"/>
    </source>
</evidence>
<keyword evidence="3" id="KW-0808">Transferase</keyword>
<dbReference type="GeneID" id="54579371"/>
<keyword evidence="4" id="KW-1185">Reference proteome</keyword>
<dbReference type="RefSeq" id="XP_033680717.1">
    <property type="nucleotide sequence ID" value="XM_033826041.1"/>
</dbReference>
<accession>A0A6A6I858</accession>
<dbReference type="OrthoDB" id="5978656at2759"/>
<gene>
    <name evidence="3" type="ORF">BU26DRAFT_490028</name>
</gene>
<reference evidence="3" key="1">
    <citation type="journal article" date="2020" name="Stud. Mycol.">
        <title>101 Dothideomycetes genomes: a test case for predicting lifestyles and emergence of pathogens.</title>
        <authorList>
            <person name="Haridas S."/>
            <person name="Albert R."/>
            <person name="Binder M."/>
            <person name="Bloem J."/>
            <person name="Labutti K."/>
            <person name="Salamov A."/>
            <person name="Andreopoulos B."/>
            <person name="Baker S."/>
            <person name="Barry K."/>
            <person name="Bills G."/>
            <person name="Bluhm B."/>
            <person name="Cannon C."/>
            <person name="Castanera R."/>
            <person name="Culley D."/>
            <person name="Daum C."/>
            <person name="Ezra D."/>
            <person name="Gonzalez J."/>
            <person name="Henrissat B."/>
            <person name="Kuo A."/>
            <person name="Liang C."/>
            <person name="Lipzen A."/>
            <person name="Lutzoni F."/>
            <person name="Magnuson J."/>
            <person name="Mondo S."/>
            <person name="Nolan M."/>
            <person name="Ohm R."/>
            <person name="Pangilinan J."/>
            <person name="Park H.-J."/>
            <person name="Ramirez L."/>
            <person name="Alfaro M."/>
            <person name="Sun H."/>
            <person name="Tritt A."/>
            <person name="Yoshinaga Y."/>
            <person name="Zwiers L.-H."/>
            <person name="Turgeon B."/>
            <person name="Goodwin S."/>
            <person name="Spatafora J."/>
            <person name="Crous P."/>
            <person name="Grigoriev I."/>
        </authorList>
    </citation>
    <scope>NUCLEOTIDE SEQUENCE</scope>
    <source>
        <strain evidence="3">CBS 122368</strain>
    </source>
</reference>
<dbReference type="Pfam" id="PF00266">
    <property type="entry name" value="Aminotran_5"/>
    <property type="match status" value="1"/>
</dbReference>
<dbReference type="EMBL" id="ML987200">
    <property type="protein sequence ID" value="KAF2245713.1"/>
    <property type="molecule type" value="Genomic_DNA"/>
</dbReference>
<dbReference type="Gene3D" id="3.40.640.10">
    <property type="entry name" value="Type I PLP-dependent aspartate aminotransferase-like (Major domain)"/>
    <property type="match status" value="1"/>
</dbReference>
<evidence type="ECO:0000313" key="4">
    <source>
        <dbReference type="Proteomes" id="UP000800094"/>
    </source>
</evidence>
<dbReference type="PANTHER" id="PTHR43092:SF2">
    <property type="entry name" value="HERCYNYLCYSTEINE SULFOXIDE LYASE"/>
    <property type="match status" value="1"/>
</dbReference>
<proteinExistence type="predicted"/>
<evidence type="ECO:0000313" key="3">
    <source>
        <dbReference type="EMBL" id="KAF2245713.1"/>
    </source>
</evidence>
<dbReference type="InterPro" id="IPR015424">
    <property type="entry name" value="PyrdxlP-dep_Trfase"/>
</dbReference>
<name>A0A6A6I858_9PLEO</name>
<sequence>MATSTKDVLDVRTKKGVKFGKELRKEFLFDENFLNLNHGSFGTYPRALLPIFRSFQDQAEARPDHFIRYVYPKLLDESREAISKVLNAPTETLVFVPNATTGVNTVLRNLTFQPGEHILYFATIYGACEKTVTYITETTPAEAIKIEYTYPVEDDWLIDEFNAKVKEVEAQGGKVKIAIFETVVSMPGVRMPFERLVQACREKDVLSCVDAAHGVGHVEIDLQKLDPDFLVSNCHKWLHVPRGCAIFHVPFRNQPLLRSTLPTSHGFMPLPKPGMATTSSPLPSSGNKPAWVQNFEFVGTIDNAPYLCIPAAIKWRESIGGEQVIRDYCWTLAKEGAKRVADMLGTEVLDNSTGTLTRCCLINVKLPLDVNRAVEMGAHAGIEKEKVGIVVRDWMSKVMIDDYNTFIQSLFYGGAWWARFSGQVYLEMADFEWAGETLKKLCKRVEKGEWTAVESKL</sequence>
<keyword evidence="1" id="KW-0663">Pyridoxal phosphate</keyword>
<dbReference type="InterPro" id="IPR015421">
    <property type="entry name" value="PyrdxlP-dep_Trfase_major"/>
</dbReference>
<evidence type="ECO:0000256" key="1">
    <source>
        <dbReference type="ARBA" id="ARBA00022898"/>
    </source>
</evidence>
<dbReference type="AlphaFoldDB" id="A0A6A6I858"/>
<feature type="domain" description="Aminotransferase class V" evidence="2">
    <location>
        <begin position="74"/>
        <end position="249"/>
    </location>
</feature>
<dbReference type="Proteomes" id="UP000800094">
    <property type="component" value="Unassembled WGS sequence"/>
</dbReference>
<dbReference type="SUPFAM" id="SSF53383">
    <property type="entry name" value="PLP-dependent transferases"/>
    <property type="match status" value="1"/>
</dbReference>
<dbReference type="PANTHER" id="PTHR43092">
    <property type="entry name" value="L-CYSTEINE DESULFHYDRASE"/>
    <property type="match status" value="1"/>
</dbReference>
<dbReference type="InterPro" id="IPR000192">
    <property type="entry name" value="Aminotrans_V_dom"/>
</dbReference>